<dbReference type="InterPro" id="IPR028889">
    <property type="entry name" value="USP"/>
</dbReference>
<evidence type="ECO:0000259" key="5">
    <source>
        <dbReference type="PROSITE" id="PS50835"/>
    </source>
</evidence>
<evidence type="ECO:0000256" key="3">
    <source>
        <dbReference type="SAM" id="MobiDB-lite"/>
    </source>
</evidence>
<proteinExistence type="predicted"/>
<name>A0A9C6X4I5_FRAOC</name>
<dbReference type="KEGG" id="foc:127750715"/>
<dbReference type="GO" id="GO:0046872">
    <property type="term" value="F:metal ion binding"/>
    <property type="evidence" value="ECO:0007669"/>
    <property type="project" value="UniProtKB-KW"/>
</dbReference>
<dbReference type="InterPro" id="IPR007110">
    <property type="entry name" value="Ig-like_dom"/>
</dbReference>
<dbReference type="RefSeq" id="XP_052129031.1">
    <property type="nucleotide sequence ID" value="XM_052273071.1"/>
</dbReference>
<keyword evidence="6" id="KW-1185">Reference proteome</keyword>
<dbReference type="PANTHER" id="PTHR23080">
    <property type="entry name" value="THAP DOMAIN PROTEIN"/>
    <property type="match status" value="1"/>
</dbReference>
<dbReference type="InterPro" id="IPR001394">
    <property type="entry name" value="Peptidase_C19_UCH"/>
</dbReference>
<evidence type="ECO:0000256" key="1">
    <source>
        <dbReference type="ARBA" id="ARBA00001968"/>
    </source>
</evidence>
<evidence type="ECO:0000313" key="7">
    <source>
        <dbReference type="RefSeq" id="XP_052129031.1"/>
    </source>
</evidence>
<sequence length="717" mass="80880">MPSAAMPVKPPEKPNSSFYTFQSIRNSCCSSTKLKNNHFDVGLSNVDNIPLFVNAVLQMLFHAPHFVEYLLEDTEHRHTCKLFLHCLTCGFFRLMSTMREAKIGHPTLHLHELFMGKYQDSLDFLHGILQTLSVEHILRKNHKNITFDVICQSPINHMFQGVKRCTVSCPCGVKIKSGDIPFYFVSVPDLTAVADELWKEETIPCPSCAVQHSTWRTTSVDMPPYLLISWKNNTKESVLLGISSLTVHHHKYELLSCIAESDRSSPQITTVCPDGSLRVFEDTKIRLTSYGNFLISSELKQADLLLLYKQNSSNPGTLDKSVSRKGRPPGPTRKIISLQSEDTSDIDNDLLDTNDIDDSEDDSKKMKSKSTQTDKPILEDVGVQANFVTYDRCSLRKDFEFFTGLSSENFEALYALIGGENIMSRLKYEYKQTTPTKVKDEEHLKVGYKDRLLMFLLRLRRGYPLVDLGVLFGIGKSHAGNICYTMTNLLYFTLKNIEADCFPSAAEQRLNKPMQMWPFKRLRIILDGVEFRIESPSNFQMQGNTYSQYKSDNTVRVIIGISCSGGTVYVSPACEGALTEKEAVLTSGLLSRLNKKDQVMTDRGFEITSELQAIGVEHIKPPSLGERPCLTAEEEVLTKAIASVRIYSEHAIADIKDNRLLRGTIPLKLYASLPYLVYIAAYLRNFSPPRIITKCFKHSTNPESSEPPTPNSPSLQQ</sequence>
<dbReference type="GeneID" id="127750715"/>
<comment type="cofactor">
    <cofactor evidence="1">
        <name>a divalent metal cation</name>
        <dbReference type="ChEBI" id="CHEBI:60240"/>
    </cofactor>
</comment>
<organism evidence="6 7">
    <name type="scientific">Frankliniella occidentalis</name>
    <name type="common">Western flower thrips</name>
    <name type="synonym">Euthrips occidentalis</name>
    <dbReference type="NCBI Taxonomy" id="133901"/>
    <lineage>
        <taxon>Eukaryota</taxon>
        <taxon>Metazoa</taxon>
        <taxon>Ecdysozoa</taxon>
        <taxon>Arthropoda</taxon>
        <taxon>Hexapoda</taxon>
        <taxon>Insecta</taxon>
        <taxon>Pterygota</taxon>
        <taxon>Neoptera</taxon>
        <taxon>Paraneoptera</taxon>
        <taxon>Thysanoptera</taxon>
        <taxon>Terebrantia</taxon>
        <taxon>Thripoidea</taxon>
        <taxon>Thripidae</taxon>
        <taxon>Frankliniella</taxon>
    </lineage>
</organism>
<evidence type="ECO:0000256" key="2">
    <source>
        <dbReference type="ARBA" id="ARBA00022723"/>
    </source>
</evidence>
<dbReference type="PROSITE" id="PS50235">
    <property type="entry name" value="USP_3"/>
    <property type="match status" value="1"/>
</dbReference>
<feature type="domain" description="USP" evidence="4">
    <location>
        <begin position="41"/>
        <end position="311"/>
    </location>
</feature>
<dbReference type="AlphaFoldDB" id="A0A9C6X4I5"/>
<protein>
    <submittedName>
        <fullName evidence="7">Uncharacterized protein LOC127750715</fullName>
    </submittedName>
</protein>
<feature type="region of interest" description="Disordered" evidence="3">
    <location>
        <begin position="315"/>
        <end position="373"/>
    </location>
</feature>
<dbReference type="InterPro" id="IPR038765">
    <property type="entry name" value="Papain-like_cys_pep_sf"/>
</dbReference>
<dbReference type="SUPFAM" id="SSF54001">
    <property type="entry name" value="Cysteine proteinases"/>
    <property type="match status" value="1"/>
</dbReference>
<dbReference type="PANTHER" id="PTHR23080:SF133">
    <property type="entry name" value="SI:CH211-262I1.5-RELATED"/>
    <property type="match status" value="1"/>
</dbReference>
<gene>
    <name evidence="7" type="primary">LOC127750715</name>
</gene>
<evidence type="ECO:0000313" key="6">
    <source>
        <dbReference type="Proteomes" id="UP000504606"/>
    </source>
</evidence>
<dbReference type="OrthoDB" id="6423901at2759"/>
<dbReference type="InterPro" id="IPR027806">
    <property type="entry name" value="HARBI1_dom"/>
</dbReference>
<keyword evidence="2" id="KW-0479">Metal-binding</keyword>
<dbReference type="GO" id="GO:0016579">
    <property type="term" value="P:protein deubiquitination"/>
    <property type="evidence" value="ECO:0007669"/>
    <property type="project" value="InterPro"/>
</dbReference>
<dbReference type="InterPro" id="IPR027805">
    <property type="entry name" value="Transposase_HTH_dom"/>
</dbReference>
<dbReference type="Gene3D" id="3.90.70.10">
    <property type="entry name" value="Cysteine proteinases"/>
    <property type="match status" value="1"/>
</dbReference>
<feature type="domain" description="Ig-like" evidence="5">
    <location>
        <begin position="188"/>
        <end position="269"/>
    </location>
</feature>
<dbReference type="Pfam" id="PF00443">
    <property type="entry name" value="UCH"/>
    <property type="match status" value="1"/>
</dbReference>
<dbReference type="Pfam" id="PF13359">
    <property type="entry name" value="DDE_Tnp_4"/>
    <property type="match status" value="1"/>
</dbReference>
<dbReference type="Pfam" id="PF13613">
    <property type="entry name" value="HTH_Tnp_4"/>
    <property type="match status" value="1"/>
</dbReference>
<feature type="region of interest" description="Disordered" evidence="3">
    <location>
        <begin position="698"/>
        <end position="717"/>
    </location>
</feature>
<dbReference type="Proteomes" id="UP000504606">
    <property type="component" value="Unplaced"/>
</dbReference>
<dbReference type="PROSITE" id="PS50835">
    <property type="entry name" value="IG_LIKE"/>
    <property type="match status" value="1"/>
</dbReference>
<reference evidence="7" key="1">
    <citation type="submission" date="2025-08" db="UniProtKB">
        <authorList>
            <consortium name="RefSeq"/>
        </authorList>
    </citation>
    <scope>IDENTIFICATION</scope>
    <source>
        <tissue evidence="7">Whole organism</tissue>
    </source>
</reference>
<dbReference type="GO" id="GO:0004843">
    <property type="term" value="F:cysteine-type deubiquitinase activity"/>
    <property type="evidence" value="ECO:0007669"/>
    <property type="project" value="InterPro"/>
</dbReference>
<feature type="compositionally biased region" description="Acidic residues" evidence="3">
    <location>
        <begin position="342"/>
        <end position="361"/>
    </location>
</feature>
<evidence type="ECO:0000259" key="4">
    <source>
        <dbReference type="PROSITE" id="PS50235"/>
    </source>
</evidence>
<accession>A0A9C6X4I5</accession>